<name>A0AAE0YD80_9GAST</name>
<proteinExistence type="predicted"/>
<dbReference type="AlphaFoldDB" id="A0AAE0YD80"/>
<protein>
    <submittedName>
        <fullName evidence="2">Uncharacterized protein</fullName>
    </submittedName>
</protein>
<gene>
    <name evidence="2" type="ORF">RRG08_059961</name>
</gene>
<comment type="caution">
    <text evidence="2">The sequence shown here is derived from an EMBL/GenBank/DDBJ whole genome shotgun (WGS) entry which is preliminary data.</text>
</comment>
<sequence>TDNGDRPDQTPGPSLFPAAETEPPAKKSLRQALDVQAGEHKQTFLPQVTAIVQLNRYFEMPLARRGRDNPLTW</sequence>
<accession>A0AAE0YD80</accession>
<dbReference type="Proteomes" id="UP001283361">
    <property type="component" value="Unassembled WGS sequence"/>
</dbReference>
<feature type="non-terminal residue" evidence="2">
    <location>
        <position position="1"/>
    </location>
</feature>
<organism evidence="2 3">
    <name type="scientific">Elysia crispata</name>
    <name type="common">lettuce slug</name>
    <dbReference type="NCBI Taxonomy" id="231223"/>
    <lineage>
        <taxon>Eukaryota</taxon>
        <taxon>Metazoa</taxon>
        <taxon>Spiralia</taxon>
        <taxon>Lophotrochozoa</taxon>
        <taxon>Mollusca</taxon>
        <taxon>Gastropoda</taxon>
        <taxon>Heterobranchia</taxon>
        <taxon>Euthyneura</taxon>
        <taxon>Panpulmonata</taxon>
        <taxon>Sacoglossa</taxon>
        <taxon>Placobranchoidea</taxon>
        <taxon>Plakobranchidae</taxon>
        <taxon>Elysia</taxon>
    </lineage>
</organism>
<evidence type="ECO:0000256" key="1">
    <source>
        <dbReference type="SAM" id="MobiDB-lite"/>
    </source>
</evidence>
<reference evidence="2" key="1">
    <citation type="journal article" date="2023" name="G3 (Bethesda)">
        <title>A reference genome for the long-term kleptoplast-retaining sea slug Elysia crispata morphotype clarki.</title>
        <authorList>
            <person name="Eastman K.E."/>
            <person name="Pendleton A.L."/>
            <person name="Shaikh M.A."/>
            <person name="Suttiyut T."/>
            <person name="Ogas R."/>
            <person name="Tomko P."/>
            <person name="Gavelis G."/>
            <person name="Widhalm J.R."/>
            <person name="Wisecaver J.H."/>
        </authorList>
    </citation>
    <scope>NUCLEOTIDE SEQUENCE</scope>
    <source>
        <strain evidence="2">ECLA1</strain>
    </source>
</reference>
<keyword evidence="3" id="KW-1185">Reference proteome</keyword>
<evidence type="ECO:0000313" key="3">
    <source>
        <dbReference type="Proteomes" id="UP001283361"/>
    </source>
</evidence>
<evidence type="ECO:0000313" key="2">
    <source>
        <dbReference type="EMBL" id="KAK3741778.1"/>
    </source>
</evidence>
<feature type="region of interest" description="Disordered" evidence="1">
    <location>
        <begin position="1"/>
        <end position="29"/>
    </location>
</feature>
<dbReference type="EMBL" id="JAWDGP010006391">
    <property type="protein sequence ID" value="KAK3741778.1"/>
    <property type="molecule type" value="Genomic_DNA"/>
</dbReference>